<dbReference type="GO" id="GO:0016791">
    <property type="term" value="F:phosphatase activity"/>
    <property type="evidence" value="ECO:0007669"/>
    <property type="project" value="TreeGrafter"/>
</dbReference>
<dbReference type="InterPro" id="IPR000150">
    <property type="entry name" value="Cof"/>
</dbReference>
<dbReference type="RefSeq" id="WP_067711116.1">
    <property type="nucleotide sequence ID" value="NZ_LPVJ01000002.1"/>
</dbReference>
<comment type="caution">
    <text evidence="1">The sequence shown here is derived from an EMBL/GenBank/DDBJ whole genome shotgun (WGS) entry which is preliminary data.</text>
</comment>
<evidence type="ECO:0000313" key="1">
    <source>
        <dbReference type="EMBL" id="KUO97325.1"/>
    </source>
</evidence>
<dbReference type="PANTHER" id="PTHR10000:SF23">
    <property type="entry name" value="5-AMINO-6-(5-PHOSPHO-D-RIBITYLAMINO)URACIL PHOSPHATASE YITU"/>
    <property type="match status" value="1"/>
</dbReference>
<dbReference type="InterPro" id="IPR023214">
    <property type="entry name" value="HAD_sf"/>
</dbReference>
<keyword evidence="2" id="KW-1185">Reference proteome</keyword>
<dbReference type="NCBIfam" id="TIGR00099">
    <property type="entry name" value="Cof-subfamily"/>
    <property type="match status" value="1"/>
</dbReference>
<dbReference type="SFLD" id="SFLDG01140">
    <property type="entry name" value="C2.B:_Phosphomannomutase_and_P"/>
    <property type="match status" value="1"/>
</dbReference>
<accession>A0A124IWG3</accession>
<dbReference type="AlphaFoldDB" id="A0A124IWG3"/>
<sequence>MTVPWLIAIDLDGTLLHPDQTISAMSKETLYRVMASGHTIALATGRPPRAALPYHRELLLTTPLISLNGAILWDETQQEIIAKKTISKSSANDLIERSHALGGRMAVAEIGFECYLLHRFGELGWTDSMTSFFQKAVLGSDPKRQPIEIRRDDGLPDSPCSLLLHVPRSQHERFIKEASQRPMLDVQFRSWREPYEVIEISPSGVSKATAVRDVKNRLRLSLAKTLAFGDEMNDADLLRYADVGIAMANANPQLIPFADQFTASNDQDGVAQYLNTYLLEKTREA</sequence>
<dbReference type="GO" id="GO:0005829">
    <property type="term" value="C:cytosol"/>
    <property type="evidence" value="ECO:0007669"/>
    <property type="project" value="TreeGrafter"/>
</dbReference>
<dbReference type="GO" id="GO:0000287">
    <property type="term" value="F:magnesium ion binding"/>
    <property type="evidence" value="ECO:0007669"/>
    <property type="project" value="TreeGrafter"/>
</dbReference>
<dbReference type="Proteomes" id="UP000053557">
    <property type="component" value="Unassembled WGS sequence"/>
</dbReference>
<evidence type="ECO:0008006" key="3">
    <source>
        <dbReference type="Google" id="ProtNLM"/>
    </source>
</evidence>
<dbReference type="NCBIfam" id="TIGR01484">
    <property type="entry name" value="HAD-SF-IIB"/>
    <property type="match status" value="2"/>
</dbReference>
<dbReference type="InterPro" id="IPR006379">
    <property type="entry name" value="HAD-SF_hydro_IIB"/>
</dbReference>
<dbReference type="SFLD" id="SFLDS00003">
    <property type="entry name" value="Haloacid_Dehalogenase"/>
    <property type="match status" value="1"/>
</dbReference>
<name>A0A124IWG3_9BACL</name>
<dbReference type="OrthoDB" id="9781413at2"/>
<dbReference type="SUPFAM" id="SSF56784">
    <property type="entry name" value="HAD-like"/>
    <property type="match status" value="1"/>
</dbReference>
<dbReference type="EMBL" id="LPVJ01000002">
    <property type="protein sequence ID" value="KUO97325.1"/>
    <property type="molecule type" value="Genomic_DNA"/>
</dbReference>
<reference evidence="1 2" key="1">
    <citation type="submission" date="2015-12" db="EMBL/GenBank/DDBJ databases">
        <title>Draft genome sequence of Acidibacillus ferrooxidans ITV001, isolated from a chalcopyrite acid mine drainage site in Brazil.</title>
        <authorList>
            <person name="Dall'Agnol H."/>
            <person name="Nancucheo I."/>
            <person name="Johnson B."/>
            <person name="Oliveira R."/>
            <person name="Leite L."/>
            <person name="Pylro V."/>
            <person name="Nunes G.L."/>
            <person name="Tzotzos G."/>
            <person name="Fernandes G.R."/>
            <person name="Dutra J."/>
            <person name="Orellana S.C."/>
            <person name="Oliveira G."/>
        </authorList>
    </citation>
    <scope>NUCLEOTIDE SEQUENCE [LARGE SCALE GENOMIC DNA]</scope>
    <source>
        <strain evidence="2">ITV01</strain>
    </source>
</reference>
<dbReference type="InterPro" id="IPR036412">
    <property type="entry name" value="HAD-like_sf"/>
</dbReference>
<protein>
    <recommendedName>
        <fullName evidence="3">Haloacid dehalogenase</fullName>
    </recommendedName>
</protein>
<dbReference type="PANTHER" id="PTHR10000">
    <property type="entry name" value="PHOSPHOSERINE PHOSPHATASE"/>
    <property type="match status" value="1"/>
</dbReference>
<dbReference type="CDD" id="cd07516">
    <property type="entry name" value="HAD_Pase"/>
    <property type="match status" value="1"/>
</dbReference>
<proteinExistence type="predicted"/>
<evidence type="ECO:0000313" key="2">
    <source>
        <dbReference type="Proteomes" id="UP000053557"/>
    </source>
</evidence>
<dbReference type="Pfam" id="PF08282">
    <property type="entry name" value="Hydrolase_3"/>
    <property type="match status" value="1"/>
</dbReference>
<dbReference type="Gene3D" id="3.30.1240.10">
    <property type="match status" value="1"/>
</dbReference>
<organism evidence="1 2">
    <name type="scientific">Ferroacidibacillus organovorans</name>
    <dbReference type="NCBI Taxonomy" id="1765683"/>
    <lineage>
        <taxon>Bacteria</taxon>
        <taxon>Bacillati</taxon>
        <taxon>Bacillota</taxon>
        <taxon>Bacilli</taxon>
        <taxon>Bacillales</taxon>
        <taxon>Alicyclobacillaceae</taxon>
        <taxon>Ferroacidibacillus</taxon>
    </lineage>
</organism>
<dbReference type="Gene3D" id="3.40.50.1000">
    <property type="entry name" value="HAD superfamily/HAD-like"/>
    <property type="match status" value="1"/>
</dbReference>
<gene>
    <name evidence="1" type="ORF">ATW55_04580</name>
</gene>